<keyword evidence="1" id="KW-0808">Transferase</keyword>
<dbReference type="EC" id="2.3.1.180" evidence="1"/>
<name>A0A3B0VQ70_9ZZZZ</name>
<dbReference type="Gene3D" id="3.40.47.10">
    <property type="match status" value="1"/>
</dbReference>
<protein>
    <submittedName>
        <fullName evidence="1">3-oxoacyl-[acyl-carrier-protein] synthase, KASIII</fullName>
        <ecNumber evidence="1">2.3.1.180</ecNumber>
    </submittedName>
</protein>
<dbReference type="InterPro" id="IPR016039">
    <property type="entry name" value="Thiolase-like"/>
</dbReference>
<gene>
    <name evidence="1" type="ORF">MNBD_CHLOROFLEXI01-2351</name>
</gene>
<organism evidence="1">
    <name type="scientific">hydrothermal vent metagenome</name>
    <dbReference type="NCBI Taxonomy" id="652676"/>
    <lineage>
        <taxon>unclassified sequences</taxon>
        <taxon>metagenomes</taxon>
        <taxon>ecological metagenomes</taxon>
    </lineage>
</organism>
<sequence length="31" mass="3606">MQTRYGRIAGWGSYVPEKIVTNYDLEKTLDT</sequence>
<dbReference type="GO" id="GO:0033818">
    <property type="term" value="F:beta-ketoacyl-acyl-carrier-protein synthase III activity"/>
    <property type="evidence" value="ECO:0007669"/>
    <property type="project" value="UniProtKB-EC"/>
</dbReference>
<accession>A0A3B0VQ70</accession>
<dbReference type="EMBL" id="UOEU01000802">
    <property type="protein sequence ID" value="VAW40537.1"/>
    <property type="molecule type" value="Genomic_DNA"/>
</dbReference>
<keyword evidence="1" id="KW-0012">Acyltransferase</keyword>
<feature type="non-terminal residue" evidence="1">
    <location>
        <position position="31"/>
    </location>
</feature>
<evidence type="ECO:0000313" key="1">
    <source>
        <dbReference type="EMBL" id="VAW40537.1"/>
    </source>
</evidence>
<reference evidence="1" key="1">
    <citation type="submission" date="2018-06" db="EMBL/GenBank/DDBJ databases">
        <authorList>
            <person name="Zhirakovskaya E."/>
        </authorList>
    </citation>
    <scope>NUCLEOTIDE SEQUENCE</scope>
</reference>
<proteinExistence type="predicted"/>
<dbReference type="AlphaFoldDB" id="A0A3B0VQ70"/>